<reference evidence="2" key="1">
    <citation type="journal article" date="2021" name="J Fungi (Basel)">
        <title>Genomic and Metabolomic Analyses of the Marine Fungus Emericellopsis cladophorae: Insights into Saltwater Adaptability Mechanisms and Its Biosynthetic Potential.</title>
        <authorList>
            <person name="Goncalves M.F.M."/>
            <person name="Hilario S."/>
            <person name="Van de Peer Y."/>
            <person name="Esteves A.C."/>
            <person name="Alves A."/>
        </authorList>
    </citation>
    <scope>NUCLEOTIDE SEQUENCE</scope>
    <source>
        <strain evidence="2">MUM 19.33</strain>
    </source>
</reference>
<name>A0A9P9Y1E0_9HYPO</name>
<reference evidence="2" key="2">
    <citation type="submission" date="2022-07" db="EMBL/GenBank/DDBJ databases">
        <authorList>
            <person name="Goncalves M.F.M."/>
            <person name="Hilario S."/>
            <person name="Van De Peer Y."/>
            <person name="Esteves A.C."/>
            <person name="Alves A."/>
        </authorList>
    </citation>
    <scope>NUCLEOTIDE SEQUENCE</scope>
    <source>
        <strain evidence="2">MUM 19.33</strain>
    </source>
</reference>
<dbReference type="AlphaFoldDB" id="A0A9P9Y1E0"/>
<accession>A0A9P9Y1E0</accession>
<evidence type="ECO:0000256" key="1">
    <source>
        <dbReference type="SAM" id="MobiDB-lite"/>
    </source>
</evidence>
<dbReference type="RefSeq" id="XP_051362426.1">
    <property type="nucleotide sequence ID" value="XM_051506224.1"/>
</dbReference>
<protein>
    <submittedName>
        <fullName evidence="2">CefM protein</fullName>
    </submittedName>
</protein>
<feature type="compositionally biased region" description="Basic and acidic residues" evidence="1">
    <location>
        <begin position="100"/>
        <end position="109"/>
    </location>
</feature>
<proteinExistence type="predicted"/>
<comment type="caution">
    <text evidence="2">The sequence shown here is derived from an EMBL/GenBank/DDBJ whole genome shotgun (WGS) entry which is preliminary data.</text>
</comment>
<evidence type="ECO:0000313" key="2">
    <source>
        <dbReference type="EMBL" id="KAI6781570.1"/>
    </source>
</evidence>
<dbReference type="GeneID" id="75831766"/>
<feature type="region of interest" description="Disordered" evidence="1">
    <location>
        <begin position="86"/>
        <end position="109"/>
    </location>
</feature>
<dbReference type="EMBL" id="JAGIXG020000020">
    <property type="protein sequence ID" value="KAI6781570.1"/>
    <property type="molecule type" value="Genomic_DNA"/>
</dbReference>
<gene>
    <name evidence="2" type="ORF">J7T54_005281</name>
</gene>
<sequence length="170" mass="19425">MIVSHSRTSRAVGGVLLNAGATYHNRNYPEHPSPALQLGYGASKHRSNRWTHQRSKSPRSHGSAALFLNKEVAHRRTPDCQYCRRLHSRQQPEDNQGPEVRARRAAHGEQGEQNICDMVRDETAMEFGHGCNKKWSKGQSNVIHAYNQRAEYFTVLIEFKHSLAHSWRSN</sequence>
<keyword evidence="3" id="KW-1185">Reference proteome</keyword>
<organism evidence="2 3">
    <name type="scientific">Emericellopsis cladophorae</name>
    <dbReference type="NCBI Taxonomy" id="2686198"/>
    <lineage>
        <taxon>Eukaryota</taxon>
        <taxon>Fungi</taxon>
        <taxon>Dikarya</taxon>
        <taxon>Ascomycota</taxon>
        <taxon>Pezizomycotina</taxon>
        <taxon>Sordariomycetes</taxon>
        <taxon>Hypocreomycetidae</taxon>
        <taxon>Hypocreales</taxon>
        <taxon>Bionectriaceae</taxon>
        <taxon>Emericellopsis</taxon>
    </lineage>
</organism>
<evidence type="ECO:0000313" key="3">
    <source>
        <dbReference type="Proteomes" id="UP001055219"/>
    </source>
</evidence>
<dbReference type="Proteomes" id="UP001055219">
    <property type="component" value="Unassembled WGS sequence"/>
</dbReference>